<evidence type="ECO:0000256" key="1">
    <source>
        <dbReference type="SAM" id="SignalP"/>
    </source>
</evidence>
<dbReference type="RefSeq" id="WP_162628491.1">
    <property type="nucleotide sequence ID" value="NZ_AP024953.1"/>
</dbReference>
<dbReference type="PROSITE" id="PS51257">
    <property type="entry name" value="PROKAR_LIPOPROTEIN"/>
    <property type="match status" value="1"/>
</dbReference>
<evidence type="ECO:0008006" key="5">
    <source>
        <dbReference type="Google" id="ProtNLM"/>
    </source>
</evidence>
<sequence>MKLKCLFITSGAFLLSACTSISQQEAGSINYGDKPVNYDKAIISAIKNNLKDPDSMKVVSITNPYRVYSKCGFGTVKYGWYTTIRYNAKNSYGGYVGEKEFNYAYLNGKYDVGMMCSGGSWNGNGNSILLDEITYLCKGDCPQN</sequence>
<dbReference type="Proteomes" id="UP000886934">
    <property type="component" value="Unassembled WGS sequence"/>
</dbReference>
<organism evidence="3 4">
    <name type="scientific">Aeromonas caviae</name>
    <name type="common">Aeromonas punctata</name>
    <dbReference type="NCBI Taxonomy" id="648"/>
    <lineage>
        <taxon>Bacteria</taxon>
        <taxon>Pseudomonadati</taxon>
        <taxon>Pseudomonadota</taxon>
        <taxon>Gammaproteobacteria</taxon>
        <taxon>Aeromonadales</taxon>
        <taxon>Aeromonadaceae</taxon>
        <taxon>Aeromonas</taxon>
    </lineage>
</organism>
<dbReference type="EMBL" id="BPNL01000108">
    <property type="protein sequence ID" value="GJA56885.1"/>
    <property type="molecule type" value="Genomic_DNA"/>
</dbReference>
<dbReference type="EMBL" id="BPNN01000142">
    <property type="protein sequence ID" value="GJA65885.1"/>
    <property type="molecule type" value="Genomic_DNA"/>
</dbReference>
<protein>
    <recommendedName>
        <fullName evidence="5">Lipoprotein</fullName>
    </recommendedName>
</protein>
<comment type="caution">
    <text evidence="3">The sequence shown here is derived from an EMBL/GenBank/DDBJ whole genome shotgun (WGS) entry which is preliminary data.</text>
</comment>
<evidence type="ECO:0000313" key="4">
    <source>
        <dbReference type="Proteomes" id="UP000886934"/>
    </source>
</evidence>
<accession>A0AA37FT48</accession>
<evidence type="ECO:0000313" key="2">
    <source>
        <dbReference type="EMBL" id="GJA56885.1"/>
    </source>
</evidence>
<evidence type="ECO:0000313" key="3">
    <source>
        <dbReference type="EMBL" id="GJA65885.1"/>
    </source>
</evidence>
<keyword evidence="1" id="KW-0732">Signal</keyword>
<reference evidence="3" key="1">
    <citation type="submission" date="2021-07" db="EMBL/GenBank/DDBJ databases">
        <title>Draft genome sequence of carbapenem-resistant Aeromonas spp. in Japan.</title>
        <authorList>
            <person name="Maehana S."/>
            <person name="Suzuki M."/>
            <person name="Kitasato H."/>
        </authorList>
    </citation>
    <scope>NUCLEOTIDE SEQUENCE</scope>
    <source>
        <strain evidence="2">KAM348</strain>
        <strain evidence="3">KAM351</strain>
    </source>
</reference>
<feature type="chain" id="PRO_5044470296" description="Lipoprotein" evidence="1">
    <location>
        <begin position="18"/>
        <end position="144"/>
    </location>
</feature>
<feature type="signal peptide" evidence="1">
    <location>
        <begin position="1"/>
        <end position="17"/>
    </location>
</feature>
<name>A0AA37FT48_AERCA</name>
<gene>
    <name evidence="2" type="ORF">KAM348_43080</name>
    <name evidence="3" type="ORF">KAM351_44960</name>
</gene>
<proteinExistence type="predicted"/>
<dbReference type="Proteomes" id="UP000887009">
    <property type="component" value="Unassembled WGS sequence"/>
</dbReference>
<dbReference type="AlphaFoldDB" id="A0AA37FT48"/>